<dbReference type="PANTHER" id="PTHR10900:SF77">
    <property type="entry name" value="FI19380P1"/>
    <property type="match status" value="1"/>
</dbReference>
<feature type="chain" id="PRO_5046630901" evidence="1">
    <location>
        <begin position="26"/>
        <end position="220"/>
    </location>
</feature>
<dbReference type="SUPFAM" id="SSF82153">
    <property type="entry name" value="FAS1 domain"/>
    <property type="match status" value="1"/>
</dbReference>
<dbReference type="EMBL" id="JBAPLU010000001">
    <property type="protein sequence ID" value="MEI4270390.1"/>
    <property type="molecule type" value="Genomic_DNA"/>
</dbReference>
<dbReference type="InterPro" id="IPR000782">
    <property type="entry name" value="FAS1_domain"/>
</dbReference>
<protein>
    <submittedName>
        <fullName evidence="3">Fasciclin domain-containing protein</fullName>
    </submittedName>
</protein>
<accession>A0ABU8DNZ2</accession>
<dbReference type="Proteomes" id="UP001361570">
    <property type="component" value="Unassembled WGS sequence"/>
</dbReference>
<gene>
    <name evidence="3" type="ORF">TEK04_01520</name>
</gene>
<comment type="caution">
    <text evidence="3">The sequence shown here is derived from an EMBL/GenBank/DDBJ whole genome shotgun (WGS) entry which is preliminary data.</text>
</comment>
<evidence type="ECO:0000256" key="1">
    <source>
        <dbReference type="SAM" id="SignalP"/>
    </source>
</evidence>
<dbReference type="Gene3D" id="2.30.180.10">
    <property type="entry name" value="FAS1 domain"/>
    <property type="match status" value="1"/>
</dbReference>
<dbReference type="InterPro" id="IPR036378">
    <property type="entry name" value="FAS1_dom_sf"/>
</dbReference>
<dbReference type="PANTHER" id="PTHR10900">
    <property type="entry name" value="PERIOSTIN-RELATED"/>
    <property type="match status" value="1"/>
</dbReference>
<dbReference type="PROSITE" id="PS50213">
    <property type="entry name" value="FAS1"/>
    <property type="match status" value="1"/>
</dbReference>
<reference evidence="3 4" key="1">
    <citation type="submission" date="2024-03" db="EMBL/GenBank/DDBJ databases">
        <title>Draft genome sequence of Klenkia sp. LSe6-5.</title>
        <authorList>
            <person name="Duangmal K."/>
            <person name="Chantavorakit T."/>
        </authorList>
    </citation>
    <scope>NUCLEOTIDE SEQUENCE [LARGE SCALE GENOMIC DNA]</scope>
    <source>
        <strain evidence="3 4">LSe6-5</strain>
    </source>
</reference>
<name>A0ABU8DNZ2_9ACTN</name>
<dbReference type="InterPro" id="IPR050904">
    <property type="entry name" value="Adhesion/Biosynth-related"/>
</dbReference>
<proteinExistence type="predicted"/>
<dbReference type="PROSITE" id="PS51257">
    <property type="entry name" value="PROKAR_LIPOPROTEIN"/>
    <property type="match status" value="1"/>
</dbReference>
<keyword evidence="1" id="KW-0732">Signal</keyword>
<evidence type="ECO:0000313" key="3">
    <source>
        <dbReference type="EMBL" id="MEI4270390.1"/>
    </source>
</evidence>
<feature type="domain" description="FAS1" evidence="2">
    <location>
        <begin position="79"/>
        <end position="216"/>
    </location>
</feature>
<dbReference type="Pfam" id="PF02469">
    <property type="entry name" value="Fasciclin"/>
    <property type="match status" value="1"/>
</dbReference>
<keyword evidence="4" id="KW-1185">Reference proteome</keyword>
<dbReference type="SMART" id="SM00554">
    <property type="entry name" value="FAS1"/>
    <property type="match status" value="1"/>
</dbReference>
<evidence type="ECO:0000259" key="2">
    <source>
        <dbReference type="PROSITE" id="PS50213"/>
    </source>
</evidence>
<dbReference type="RefSeq" id="WP_336402531.1">
    <property type="nucleotide sequence ID" value="NZ_JBAPLU010000001.1"/>
</dbReference>
<sequence length="220" mass="21363">MTGTRLVRGALIAATVALVTGGSLTGCSSDDDVADAPATTAPATTSAEATAASSEPVGAGCAQLTADPTVLAALEAAATQPVGTAAATLPPLSTLASVVAQANLTAALDAQSAVTVLAPANSAFDAVPADQLNALLADLPRLTSLLQHHALPGRLAPEDLLGEHTTLLGDTLTVGGTADAPTISADQTLLGAGDATVVCGNLPTANATVYVIDQVLAPEA</sequence>
<feature type="signal peptide" evidence="1">
    <location>
        <begin position="1"/>
        <end position="25"/>
    </location>
</feature>
<organism evidence="3 4">
    <name type="scientific">Klenkia sesuvii</name>
    <dbReference type="NCBI Taxonomy" id="3103137"/>
    <lineage>
        <taxon>Bacteria</taxon>
        <taxon>Bacillati</taxon>
        <taxon>Actinomycetota</taxon>
        <taxon>Actinomycetes</taxon>
        <taxon>Geodermatophilales</taxon>
        <taxon>Geodermatophilaceae</taxon>
        <taxon>Klenkia</taxon>
    </lineage>
</organism>
<evidence type="ECO:0000313" key="4">
    <source>
        <dbReference type="Proteomes" id="UP001361570"/>
    </source>
</evidence>